<dbReference type="InterPro" id="IPR001623">
    <property type="entry name" value="DnaJ_domain"/>
</dbReference>
<accession>A0A0R0I1S1</accession>
<dbReference type="InterPro" id="IPR036869">
    <property type="entry name" value="J_dom_sf"/>
</dbReference>
<dbReference type="PANTHER" id="PTHR44137:SF57">
    <property type="entry name" value="CHAPERONE DNAJ-DOMAIN PROTEIN"/>
    <property type="match status" value="1"/>
</dbReference>
<dbReference type="STRING" id="3847.A0A0R0I1S1"/>
<evidence type="ECO:0000313" key="2">
    <source>
        <dbReference type="EMBL" id="KRH34003.1"/>
    </source>
</evidence>
<organism evidence="2">
    <name type="scientific">Glycine max</name>
    <name type="common">Soybean</name>
    <name type="synonym">Glycine hispida</name>
    <dbReference type="NCBI Taxonomy" id="3847"/>
    <lineage>
        <taxon>Eukaryota</taxon>
        <taxon>Viridiplantae</taxon>
        <taxon>Streptophyta</taxon>
        <taxon>Embryophyta</taxon>
        <taxon>Tracheophyta</taxon>
        <taxon>Spermatophyta</taxon>
        <taxon>Magnoliopsida</taxon>
        <taxon>eudicotyledons</taxon>
        <taxon>Gunneridae</taxon>
        <taxon>Pentapetalae</taxon>
        <taxon>rosids</taxon>
        <taxon>fabids</taxon>
        <taxon>Fabales</taxon>
        <taxon>Fabaceae</taxon>
        <taxon>Papilionoideae</taxon>
        <taxon>50 kb inversion clade</taxon>
        <taxon>NPAAA clade</taxon>
        <taxon>indigoferoid/millettioid clade</taxon>
        <taxon>Phaseoleae</taxon>
        <taxon>Glycine</taxon>
        <taxon>Glycine subgen. Soja</taxon>
    </lineage>
</organism>
<dbReference type="Gramene" id="KRH34003">
    <property type="protein sequence ID" value="KRH34003"/>
    <property type="gene ID" value="GLYMA_10G158200"/>
</dbReference>
<dbReference type="SUPFAM" id="SSF46565">
    <property type="entry name" value="Chaperone J-domain"/>
    <property type="match status" value="1"/>
</dbReference>
<reference evidence="3" key="2">
    <citation type="submission" date="2018-02" db="UniProtKB">
        <authorList>
            <consortium name="EnsemblPlants"/>
        </authorList>
    </citation>
    <scope>IDENTIFICATION</scope>
    <source>
        <strain evidence="3">Williams 82</strain>
    </source>
</reference>
<sequence length="291" mass="32306">MECNKDEGLRARQIAGARTQRGEFVEALKFATKAKNIPQIITVCEVHIPAQKNLSGSEMDWYAILQIERLADEATLKKQYWKLALLLHPDIDKNKFVGEEAAFMLIGEANGVLSDQTKCTLYDIKFGAAATGAAPKTSHHYSNGNAFDAKHNANATNNQKSSGSCHFSNGNVFAAKYDAKASVHQKNSYPNSTGFNNQAGQMIFWTSCQHCNAKYQFLIRFVNAYLLCQQCKKPFKKLMFKDGYVPASRDMMPQTSKNVGSKRARQATPDSGEILQARNGNLSKFGLTFVI</sequence>
<dbReference type="PANTHER" id="PTHR44137">
    <property type="entry name" value="BNAC03G44070D PROTEIN"/>
    <property type="match status" value="1"/>
</dbReference>
<dbReference type="SMART" id="SM00271">
    <property type="entry name" value="DnaJ"/>
    <property type="match status" value="1"/>
</dbReference>
<reference evidence="2" key="3">
    <citation type="submission" date="2018-07" db="EMBL/GenBank/DDBJ databases">
        <title>WGS assembly of Glycine max.</title>
        <authorList>
            <person name="Schmutz J."/>
            <person name="Cannon S."/>
            <person name="Schlueter J."/>
            <person name="Ma J."/>
            <person name="Mitros T."/>
            <person name="Nelson W."/>
            <person name="Hyten D."/>
            <person name="Song Q."/>
            <person name="Thelen J."/>
            <person name="Cheng J."/>
            <person name="Xu D."/>
            <person name="Hellsten U."/>
            <person name="May G."/>
            <person name="Yu Y."/>
            <person name="Sakurai T."/>
            <person name="Umezawa T."/>
            <person name="Bhattacharyya M."/>
            <person name="Sandhu D."/>
            <person name="Valliyodan B."/>
            <person name="Lindquist E."/>
            <person name="Peto M."/>
            <person name="Grant D."/>
            <person name="Shu S."/>
            <person name="Goodstein D."/>
            <person name="Barry K."/>
            <person name="Futrell-Griggs M."/>
            <person name="Abernathy B."/>
            <person name="Du J."/>
            <person name="Tian Z."/>
            <person name="Zhu L."/>
            <person name="Gill N."/>
            <person name="Joshi T."/>
            <person name="Libault M."/>
            <person name="Sethuraman A."/>
            <person name="Zhang X."/>
            <person name="Shinozaki K."/>
            <person name="Nguyen H."/>
            <person name="Wing R."/>
            <person name="Cregan P."/>
            <person name="Specht J."/>
            <person name="Grimwood J."/>
            <person name="Rokhsar D."/>
            <person name="Stacey G."/>
            <person name="Shoemaker R."/>
            <person name="Jackson S."/>
        </authorList>
    </citation>
    <scope>NUCLEOTIDE SEQUENCE</scope>
    <source>
        <tissue evidence="2">Callus</tissue>
    </source>
</reference>
<dbReference type="CDD" id="cd06257">
    <property type="entry name" value="DnaJ"/>
    <property type="match status" value="1"/>
</dbReference>
<dbReference type="PROSITE" id="PS50076">
    <property type="entry name" value="DNAJ_2"/>
    <property type="match status" value="1"/>
</dbReference>
<dbReference type="InParanoid" id="A0A0R0I1S1"/>
<dbReference type="PRINTS" id="PR00625">
    <property type="entry name" value="JDOMAIN"/>
</dbReference>
<protein>
    <recommendedName>
        <fullName evidence="1">J domain-containing protein</fullName>
    </recommendedName>
</protein>
<proteinExistence type="predicted"/>
<dbReference type="SMR" id="A0A0R0I1S1"/>
<name>A0A0R0I1S1_SOYBN</name>
<dbReference type="Pfam" id="PF00226">
    <property type="entry name" value="DnaJ"/>
    <property type="match status" value="1"/>
</dbReference>
<dbReference type="PaxDb" id="3847-GLYMA10G29943.1"/>
<dbReference type="EnsemblPlants" id="KRH34003">
    <property type="protein sequence ID" value="KRH34003"/>
    <property type="gene ID" value="GLYMA_10G158200"/>
</dbReference>
<evidence type="ECO:0000313" key="4">
    <source>
        <dbReference type="Proteomes" id="UP000008827"/>
    </source>
</evidence>
<dbReference type="AlphaFoldDB" id="A0A0R0I1S1"/>
<keyword evidence="4" id="KW-1185">Reference proteome</keyword>
<evidence type="ECO:0000313" key="3">
    <source>
        <dbReference type="EnsemblPlants" id="KRH34003"/>
    </source>
</evidence>
<reference evidence="2 3" key="1">
    <citation type="journal article" date="2010" name="Nature">
        <title>Genome sequence of the palaeopolyploid soybean.</title>
        <authorList>
            <person name="Schmutz J."/>
            <person name="Cannon S.B."/>
            <person name="Schlueter J."/>
            <person name="Ma J."/>
            <person name="Mitros T."/>
            <person name="Nelson W."/>
            <person name="Hyten D.L."/>
            <person name="Song Q."/>
            <person name="Thelen J.J."/>
            <person name="Cheng J."/>
            <person name="Xu D."/>
            <person name="Hellsten U."/>
            <person name="May G.D."/>
            <person name="Yu Y."/>
            <person name="Sakurai T."/>
            <person name="Umezawa T."/>
            <person name="Bhattacharyya M.K."/>
            <person name="Sandhu D."/>
            <person name="Valliyodan B."/>
            <person name="Lindquist E."/>
            <person name="Peto M."/>
            <person name="Grant D."/>
            <person name="Shu S."/>
            <person name="Goodstein D."/>
            <person name="Barry K."/>
            <person name="Futrell-Griggs M."/>
            <person name="Abernathy B."/>
            <person name="Du J."/>
            <person name="Tian Z."/>
            <person name="Zhu L."/>
            <person name="Gill N."/>
            <person name="Joshi T."/>
            <person name="Libault M."/>
            <person name="Sethuraman A."/>
            <person name="Zhang X.-C."/>
            <person name="Shinozaki K."/>
            <person name="Nguyen H.T."/>
            <person name="Wing R.A."/>
            <person name="Cregan P."/>
            <person name="Specht J."/>
            <person name="Grimwood J."/>
            <person name="Rokhsar D."/>
            <person name="Stacey G."/>
            <person name="Shoemaker R.C."/>
            <person name="Jackson S.A."/>
        </authorList>
    </citation>
    <scope>NUCLEOTIDE SEQUENCE</scope>
    <source>
        <strain evidence="3">cv. Williams 82</strain>
        <tissue evidence="2">Callus</tissue>
    </source>
</reference>
<gene>
    <name evidence="2" type="ORF">GLYMA_10G158200</name>
</gene>
<dbReference type="EMBL" id="CM000843">
    <property type="protein sequence ID" value="KRH34003.1"/>
    <property type="molecule type" value="Genomic_DNA"/>
</dbReference>
<evidence type="ECO:0000259" key="1">
    <source>
        <dbReference type="PROSITE" id="PS50076"/>
    </source>
</evidence>
<feature type="domain" description="J" evidence="1">
    <location>
        <begin position="60"/>
        <end position="126"/>
    </location>
</feature>
<dbReference type="Gene3D" id="1.10.287.110">
    <property type="entry name" value="DnaJ domain"/>
    <property type="match status" value="1"/>
</dbReference>
<dbReference type="Proteomes" id="UP000008827">
    <property type="component" value="Chromosome 10"/>
</dbReference>